<accession>A0AAD8Y3T7</accession>
<dbReference type="InterPro" id="IPR051681">
    <property type="entry name" value="Ser/Thr_Kinases-Pseudokinases"/>
</dbReference>
<evidence type="ECO:0000313" key="8">
    <source>
        <dbReference type="Proteomes" id="UP001224775"/>
    </source>
</evidence>
<feature type="compositionally biased region" description="Polar residues" evidence="5">
    <location>
        <begin position="130"/>
        <end position="148"/>
    </location>
</feature>
<proteinExistence type="predicted"/>
<feature type="compositionally biased region" description="Basic and acidic residues" evidence="5">
    <location>
        <begin position="230"/>
        <end position="249"/>
    </location>
</feature>
<evidence type="ECO:0000256" key="4">
    <source>
        <dbReference type="ARBA" id="ARBA00022840"/>
    </source>
</evidence>
<dbReference type="Pfam" id="PF00069">
    <property type="entry name" value="Pkinase"/>
    <property type="match status" value="1"/>
</dbReference>
<dbReference type="PANTHER" id="PTHR44329:SF288">
    <property type="entry name" value="MITOGEN-ACTIVATED PROTEIN KINASE KINASE KINASE 20"/>
    <property type="match status" value="1"/>
</dbReference>
<dbReference type="InterPro" id="IPR000719">
    <property type="entry name" value="Prot_kinase_dom"/>
</dbReference>
<dbReference type="AlphaFoldDB" id="A0AAD8Y3T7"/>
<feature type="domain" description="Protein kinase" evidence="6">
    <location>
        <begin position="536"/>
        <end position="793"/>
    </location>
</feature>
<organism evidence="7 8">
    <name type="scientific">Skeletonema marinoi</name>
    <dbReference type="NCBI Taxonomy" id="267567"/>
    <lineage>
        <taxon>Eukaryota</taxon>
        <taxon>Sar</taxon>
        <taxon>Stramenopiles</taxon>
        <taxon>Ochrophyta</taxon>
        <taxon>Bacillariophyta</taxon>
        <taxon>Coscinodiscophyceae</taxon>
        <taxon>Thalassiosirophycidae</taxon>
        <taxon>Thalassiosirales</taxon>
        <taxon>Skeletonemataceae</taxon>
        <taxon>Skeletonema</taxon>
        <taxon>Skeletonema marinoi-dohrnii complex</taxon>
    </lineage>
</organism>
<dbReference type="Proteomes" id="UP001224775">
    <property type="component" value="Unassembled WGS sequence"/>
</dbReference>
<comment type="caution">
    <text evidence="7">The sequence shown here is derived from an EMBL/GenBank/DDBJ whole genome shotgun (WGS) entry which is preliminary data.</text>
</comment>
<feature type="compositionally biased region" description="Polar residues" evidence="5">
    <location>
        <begin position="62"/>
        <end position="72"/>
    </location>
</feature>
<protein>
    <submittedName>
        <fullName evidence="7">MAP3K-like serine/threonine kinase</fullName>
        <ecNumber evidence="7">2.7.11.-</ecNumber>
    </submittedName>
</protein>
<feature type="compositionally biased region" description="Polar residues" evidence="5">
    <location>
        <begin position="156"/>
        <end position="188"/>
    </location>
</feature>
<dbReference type="InterPro" id="IPR011009">
    <property type="entry name" value="Kinase-like_dom_sf"/>
</dbReference>
<feature type="region of interest" description="Disordered" evidence="5">
    <location>
        <begin position="1"/>
        <end position="254"/>
    </location>
</feature>
<reference evidence="7" key="1">
    <citation type="submission" date="2023-06" db="EMBL/GenBank/DDBJ databases">
        <title>Survivors Of The Sea: Transcriptome response of Skeletonema marinoi to long-term dormancy.</title>
        <authorList>
            <person name="Pinder M.I.M."/>
            <person name="Kourtchenko O."/>
            <person name="Robertson E.K."/>
            <person name="Larsson T."/>
            <person name="Maumus F."/>
            <person name="Osuna-Cruz C.M."/>
            <person name="Vancaester E."/>
            <person name="Stenow R."/>
            <person name="Vandepoele K."/>
            <person name="Ploug H."/>
            <person name="Bruchert V."/>
            <person name="Godhe A."/>
            <person name="Topel M."/>
        </authorList>
    </citation>
    <scope>NUCLEOTIDE SEQUENCE</scope>
    <source>
        <strain evidence="7">R05AC</strain>
    </source>
</reference>
<evidence type="ECO:0000256" key="3">
    <source>
        <dbReference type="ARBA" id="ARBA00022777"/>
    </source>
</evidence>
<dbReference type="EC" id="2.7.11.-" evidence="7"/>
<dbReference type="GO" id="GO:0004674">
    <property type="term" value="F:protein serine/threonine kinase activity"/>
    <property type="evidence" value="ECO:0007669"/>
    <property type="project" value="TreeGrafter"/>
</dbReference>
<sequence>MAAEEAPPRRKKGGKGMLSSLRASVVGKQRRKSSNSRNSGSLHLSNSSMGSSNGMERSGSSAHQGLNLSNHSPAAYAHLHESNNGSDSEDDDDDVFDRKSSSTMTRKSGVSDNSVTSNTSGSRPGLGRLTSFSKRQQPQYSSHSSHFTGYTEGMISASNESLPSNSDHNESLTDQLYSSPLRQRSGTRGSHEEVIDEDEEWGGEDEGGIDSRHRASSIASSMSDDASNELDERYESEALLERLGDKPSEAELSNITTTRVNEVIQEQSMADRRKFAAIPRYTKTDVIIGKHLGKGSFSDVFEVTVTIEESESKLGEFTSLELNDRIQAKFGGRRGSEAFEYKPVNKAALPPVFKTGGGSQNGGDSSEVEDLDKLIDSQFGPPSDGEEEEDLDKLIDSQFGPPSDGEEEEDLDKLIDSQFGPPSDGEEEEDLDKLIDSQFGPPSDGEEEDLDKLIDSQFGPSHRSSSAPPPVDFEKFAEAKFGGNRRSSDPDDTVDEDAEEKADAVPDFKPAQLIRPRRRERRVTTDLSSSVCVGSMSAAKNLGRGRSRRLKLAMKCLHPISRSDASKFMIGVEDLIHETVLLSSFNHPNIIKIHGRAELGEGYFILLDKLKDTLDDRIEGWKKKYPQSSRNPPSLNQIKVAKTLAETVAFLHQRNIVFHDLKPPNVGFDEMGELKLFDFGFAMEIIDDEPLEVRAGTVRYMAPEVGLDEEHGLPADVYSFSILLWEIFSLKKPFAKVKRTDEFKKIVFEKGERPKLGKNWSLEMKEELESGWSEDPKQRPSMDDFTKLLAKWQREVPARPKMDNGNSLRASLMRGVSKRISWENNG</sequence>
<feature type="compositionally biased region" description="Low complexity" evidence="5">
    <location>
        <begin position="216"/>
        <end position="225"/>
    </location>
</feature>
<evidence type="ECO:0000256" key="1">
    <source>
        <dbReference type="ARBA" id="ARBA00022679"/>
    </source>
</evidence>
<feature type="compositionally biased region" description="Polar residues" evidence="5">
    <location>
        <begin position="103"/>
        <end position="122"/>
    </location>
</feature>
<dbReference type="SUPFAM" id="SSF56112">
    <property type="entry name" value="Protein kinase-like (PK-like)"/>
    <property type="match status" value="1"/>
</dbReference>
<feature type="compositionally biased region" description="Acidic residues" evidence="5">
    <location>
        <begin position="490"/>
        <end position="500"/>
    </location>
</feature>
<feature type="compositionally biased region" description="Acidic residues" evidence="5">
    <location>
        <begin position="194"/>
        <end position="208"/>
    </location>
</feature>
<evidence type="ECO:0000259" key="6">
    <source>
        <dbReference type="PROSITE" id="PS50011"/>
    </source>
</evidence>
<dbReference type="PANTHER" id="PTHR44329">
    <property type="entry name" value="SERINE/THREONINE-PROTEIN KINASE TNNI3K-RELATED"/>
    <property type="match status" value="1"/>
</dbReference>
<dbReference type="GO" id="GO:0005524">
    <property type="term" value="F:ATP binding"/>
    <property type="evidence" value="ECO:0007669"/>
    <property type="project" value="UniProtKB-KW"/>
</dbReference>
<evidence type="ECO:0000313" key="7">
    <source>
        <dbReference type="EMBL" id="KAK1738155.1"/>
    </source>
</evidence>
<gene>
    <name evidence="7" type="ORF">QTG54_011449</name>
</gene>
<keyword evidence="1 7" id="KW-0808">Transferase</keyword>
<dbReference type="SMART" id="SM00220">
    <property type="entry name" value="S_TKc"/>
    <property type="match status" value="1"/>
</dbReference>
<dbReference type="PROSITE" id="PS50011">
    <property type="entry name" value="PROTEIN_KINASE_DOM"/>
    <property type="match status" value="1"/>
</dbReference>
<name>A0AAD8Y3T7_9STRA</name>
<keyword evidence="2" id="KW-0547">Nucleotide-binding</keyword>
<feature type="region of interest" description="Disordered" evidence="5">
    <location>
        <begin position="349"/>
        <end position="449"/>
    </location>
</feature>
<evidence type="ECO:0000256" key="5">
    <source>
        <dbReference type="SAM" id="MobiDB-lite"/>
    </source>
</evidence>
<keyword evidence="8" id="KW-1185">Reference proteome</keyword>
<feature type="region of interest" description="Disordered" evidence="5">
    <location>
        <begin position="478"/>
        <end position="504"/>
    </location>
</feature>
<keyword evidence="4" id="KW-0067">ATP-binding</keyword>
<feature type="compositionally biased region" description="Low complexity" evidence="5">
    <location>
        <begin position="35"/>
        <end position="61"/>
    </location>
</feature>
<keyword evidence="3 7" id="KW-0418">Kinase</keyword>
<evidence type="ECO:0000256" key="2">
    <source>
        <dbReference type="ARBA" id="ARBA00022741"/>
    </source>
</evidence>
<dbReference type="EMBL" id="JATAAI010000022">
    <property type="protein sequence ID" value="KAK1738155.1"/>
    <property type="molecule type" value="Genomic_DNA"/>
</dbReference>
<dbReference type="Gene3D" id="1.10.510.10">
    <property type="entry name" value="Transferase(Phosphotransferase) domain 1"/>
    <property type="match status" value="1"/>
</dbReference>